<proteinExistence type="inferred from homology"/>
<dbReference type="InterPro" id="IPR003383">
    <property type="entry name" value="Circovirus_capsid"/>
</dbReference>
<comment type="similarity">
    <text evidence="3">Belongs to the circoviridae capsid protein family.</text>
</comment>
<evidence type="ECO:0000256" key="6">
    <source>
        <dbReference type="ARBA" id="ARBA00022561"/>
    </source>
</evidence>
<evidence type="ECO:0000256" key="2">
    <source>
        <dbReference type="ARBA" id="ARBA00004328"/>
    </source>
</evidence>
<keyword evidence="14" id="KW-1160">Virus entry into host cell</keyword>
<dbReference type="OrthoDB" id="18040at10239"/>
<keyword evidence="7" id="KW-1048">Host nucleus</keyword>
<evidence type="ECO:0000313" key="16">
    <source>
        <dbReference type="EMBL" id="AEL87793.1"/>
    </source>
</evidence>
<evidence type="ECO:0000256" key="12">
    <source>
        <dbReference type="ARBA" id="ARBA00022890"/>
    </source>
</evidence>
<dbReference type="GO" id="GO:0019062">
    <property type="term" value="P:virion attachment to host cell"/>
    <property type="evidence" value="ECO:0007669"/>
    <property type="project" value="UniProtKB-KW"/>
</dbReference>
<dbReference type="GO" id="GO:0003677">
    <property type="term" value="F:DNA binding"/>
    <property type="evidence" value="ECO:0007669"/>
    <property type="project" value="UniProtKB-KW"/>
</dbReference>
<evidence type="ECO:0000256" key="5">
    <source>
        <dbReference type="ARBA" id="ARBA00022524"/>
    </source>
</evidence>
<keyword evidence="13" id="KW-0238">DNA-binding</keyword>
<keyword evidence="6" id="KW-0167">Capsid protein</keyword>
<evidence type="ECO:0000313" key="17">
    <source>
        <dbReference type="Proteomes" id="UP000103398"/>
    </source>
</evidence>
<keyword evidence="5" id="KW-1163">Viral penetration into host nucleus</keyword>
<dbReference type="GeneID" id="37617113"/>
<dbReference type="GO" id="GO:0075509">
    <property type="term" value="P:endocytosis involved in viral entry into host cell"/>
    <property type="evidence" value="ECO:0007669"/>
    <property type="project" value="UniProtKB-KW"/>
</dbReference>
<evidence type="ECO:0000256" key="9">
    <source>
        <dbReference type="ARBA" id="ARBA00022595"/>
    </source>
</evidence>
<evidence type="ECO:0000256" key="14">
    <source>
        <dbReference type="ARBA" id="ARBA00023296"/>
    </source>
</evidence>
<comment type="subunit">
    <text evidence="15">Homomultimer. Assembles in the nucleus, presumably in an immature form, then migrates to the cytoplasm once assembled as mature virion. Interacts with Rep; this interaction relocates Rep into the nucleus.</text>
</comment>
<evidence type="ECO:0000256" key="3">
    <source>
        <dbReference type="ARBA" id="ARBA00010301"/>
    </source>
</evidence>
<keyword evidence="10" id="KW-1161">Viral attachment to host cell</keyword>
<evidence type="ECO:0000256" key="10">
    <source>
        <dbReference type="ARBA" id="ARBA00022804"/>
    </source>
</evidence>
<evidence type="ECO:0000256" key="7">
    <source>
        <dbReference type="ARBA" id="ARBA00022562"/>
    </source>
</evidence>
<evidence type="ECO:0000256" key="4">
    <source>
        <dbReference type="ARBA" id="ARBA00022431"/>
    </source>
</evidence>
<dbReference type="GO" id="GO:0075732">
    <property type="term" value="P:viral penetration into host nucleus"/>
    <property type="evidence" value="ECO:0007669"/>
    <property type="project" value="UniProtKB-KW"/>
</dbReference>
<evidence type="ECO:0000256" key="11">
    <source>
        <dbReference type="ARBA" id="ARBA00022844"/>
    </source>
</evidence>
<organism evidence="16 17">
    <name type="scientific">Bat faeces associated cyclovirus 4</name>
    <dbReference type="NCBI Taxonomy" id="2050587"/>
    <lineage>
        <taxon>Viruses</taxon>
        <taxon>Monodnaviria</taxon>
        <taxon>Shotokuvirae</taxon>
        <taxon>Cressdnaviricota</taxon>
        <taxon>Arfiviricetes</taxon>
        <taxon>Cirlivirales</taxon>
        <taxon>Circoviridae</taxon>
        <taxon>Cyclovirus</taxon>
        <taxon>Cyclovirus sismis</taxon>
    </lineage>
</organism>
<evidence type="ECO:0000256" key="15">
    <source>
        <dbReference type="ARBA" id="ARBA00046863"/>
    </source>
</evidence>
<accession>G1D7G9</accession>
<keyword evidence="12" id="KW-1164">Virus endocytosis by host</keyword>
<sequence length="222" mass="25812">MARFRRRVARRRPVRSIRRIRRRRRYGRRRSKFGCMMTKLTRLQTFQADATKNTLQELHIQLAGFPEYLDVAQNFEFAKFVKVVTRIYPHQNVGNNSSSALGNYILFPYHKFIPARTSASDYLSIDKAKMYPSWRSAILRSVPSILTVTYANTGDTTRSDNIVYRPKIPWWDTEHAKNLPTIYLGGMLYQGLSTAPAGSKATFTIKQDIYVKFFNQNTINDV</sequence>
<dbReference type="Pfam" id="PF02443">
    <property type="entry name" value="Circo_capsid"/>
    <property type="match status" value="1"/>
</dbReference>
<keyword evidence="4" id="KW-1140">T=1 icosahedral capsid protein</keyword>
<keyword evidence="11" id="KW-0946">Virion</keyword>
<dbReference type="GO" id="GO:0039615">
    <property type="term" value="C:T=1 icosahedral viral capsid"/>
    <property type="evidence" value="ECO:0007669"/>
    <property type="project" value="UniProtKB-KW"/>
</dbReference>
<evidence type="ECO:0000256" key="13">
    <source>
        <dbReference type="ARBA" id="ARBA00023125"/>
    </source>
</evidence>
<dbReference type="GO" id="GO:0043657">
    <property type="term" value="C:host cell"/>
    <property type="evidence" value="ECO:0007669"/>
    <property type="project" value="GOC"/>
</dbReference>
<dbReference type="EMBL" id="JF938082">
    <property type="protein sequence ID" value="AEL87793.1"/>
    <property type="molecule type" value="Genomic_DNA"/>
</dbReference>
<name>G1D7G9_9CIRC</name>
<evidence type="ECO:0000256" key="1">
    <source>
        <dbReference type="ARBA" id="ARBA00004147"/>
    </source>
</evidence>
<dbReference type="GO" id="GO:0042025">
    <property type="term" value="C:host cell nucleus"/>
    <property type="evidence" value="ECO:0007669"/>
    <property type="project" value="UniProtKB-SubCell"/>
</dbReference>
<dbReference type="GO" id="GO:0019069">
    <property type="term" value="P:viral capsid assembly"/>
    <property type="evidence" value="ECO:0007669"/>
    <property type="project" value="InterPro"/>
</dbReference>
<protein>
    <submittedName>
        <fullName evidence="16">Putative capsid protein</fullName>
    </submittedName>
</protein>
<comment type="subcellular location">
    <subcellularLocation>
        <location evidence="1">Host nucleus</location>
    </subcellularLocation>
    <subcellularLocation>
        <location evidence="2">Virion</location>
    </subcellularLocation>
</comment>
<evidence type="ECO:0000256" key="8">
    <source>
        <dbReference type="ARBA" id="ARBA00022581"/>
    </source>
</evidence>
<dbReference type="RefSeq" id="YP_009506290.1">
    <property type="nucleotide sequence ID" value="NC_038395.1"/>
</dbReference>
<keyword evidence="8" id="KW-0945">Host-virus interaction</keyword>
<keyword evidence="17" id="KW-1185">Reference proteome</keyword>
<reference evidence="16 17" key="1">
    <citation type="journal article" date="2011" name="J. Gen. Virol.">
        <title>Genetic diversity of novel circular ssDNA viruses in bats in China.</title>
        <authorList>
            <person name="Ge X."/>
            <person name="Li J."/>
            <person name="Peng C."/>
            <person name="Wu L."/>
            <person name="Yang X."/>
            <person name="Wu Y."/>
            <person name="Zhang Y."/>
            <person name="Shi Z."/>
        </authorList>
    </citation>
    <scope>NUCLEOTIDE SEQUENCE [LARGE SCALE GENOMIC DNA]</scope>
    <source>
        <strain evidence="16">YN-BtCV-5</strain>
    </source>
</reference>
<keyword evidence="9" id="KW-1162">Viral penetration into host cytoplasm</keyword>
<dbReference type="Proteomes" id="UP000103398">
    <property type="component" value="Segment"/>
</dbReference>
<dbReference type="KEGG" id="vg:37617113"/>